<evidence type="ECO:0000256" key="4">
    <source>
        <dbReference type="ARBA" id="ARBA00022679"/>
    </source>
</evidence>
<feature type="domain" description="Aminotransferase class V" evidence="9">
    <location>
        <begin position="39"/>
        <end position="408"/>
    </location>
</feature>
<dbReference type="GO" id="GO:0031071">
    <property type="term" value="F:cysteine desulfurase activity"/>
    <property type="evidence" value="ECO:0007669"/>
    <property type="project" value="UniProtKB-UniRule"/>
</dbReference>
<dbReference type="Proteomes" id="UP000183287">
    <property type="component" value="Unassembled WGS sequence"/>
</dbReference>
<dbReference type="PROSITE" id="PS00595">
    <property type="entry name" value="AA_TRANSFER_CLASS_5"/>
    <property type="match status" value="1"/>
</dbReference>
<keyword evidence="4 8" id="KW-0808">Transferase</keyword>
<dbReference type="Pfam" id="PF00266">
    <property type="entry name" value="Aminotran_5"/>
    <property type="match status" value="1"/>
</dbReference>
<sequence>MKIVDALLDMNTSPTPELAARYRADFPILNLKVNDKPLVYLDNAASSQMPQSVIDRLIRYQTTQHANIHRAVHYLSEIATREYETARRTLQHFINAREDREIIFTSGTTDAINLVMHGYGRKFIQSGDEIILTNLEHHSNIVPWQMLAEEKGATIRVVPINDAGELLVDEYEKLFNPRTRFVALTHVSNALGTINPIKNMIAFAHQQGVPVLIDGAQAAPHMKVDVQDLDCDFYAFSGHKLCGPTGIGILYGKAKLLESMQPFKGGGDMIVSVTFEKTTYNTIPYKFEAGTPPIAAAIGFGAAIEYLSKIGLDAIAAYEHELLNYATEQIITIPGVHIIGNTRTKVAVLSFIIDGVHPHDVGTLLNQEGIAVRTGHHCAQPIMQRFKIPATSRASFAFYNTKAEVDTLVEGIHSIQKVFS</sequence>
<evidence type="ECO:0000256" key="3">
    <source>
        <dbReference type="ARBA" id="ARBA00010447"/>
    </source>
</evidence>
<dbReference type="InterPro" id="IPR015424">
    <property type="entry name" value="PyrdxlP-dep_Trfase"/>
</dbReference>
<accession>A0A1I4JEB3</accession>
<keyword evidence="11" id="KW-1185">Reference proteome</keyword>
<dbReference type="PANTHER" id="PTHR43586:SF8">
    <property type="entry name" value="CYSTEINE DESULFURASE 1, CHLOROPLASTIC"/>
    <property type="match status" value="1"/>
</dbReference>
<evidence type="ECO:0000256" key="2">
    <source>
        <dbReference type="ARBA" id="ARBA00002824"/>
    </source>
</evidence>
<evidence type="ECO:0000313" key="11">
    <source>
        <dbReference type="Proteomes" id="UP000183287"/>
    </source>
</evidence>
<dbReference type="EMBL" id="FOUB01000002">
    <property type="protein sequence ID" value="SFL64912.1"/>
    <property type="molecule type" value="Genomic_DNA"/>
</dbReference>
<evidence type="ECO:0000259" key="9">
    <source>
        <dbReference type="Pfam" id="PF00266"/>
    </source>
</evidence>
<evidence type="ECO:0000313" key="10">
    <source>
        <dbReference type="EMBL" id="SFL64912.1"/>
    </source>
</evidence>
<protein>
    <recommendedName>
        <fullName evidence="8">Cysteine desulfurase</fullName>
        <ecNumber evidence="8">2.8.1.7</ecNumber>
    </recommendedName>
</protein>
<evidence type="ECO:0000256" key="8">
    <source>
        <dbReference type="RuleBase" id="RU004506"/>
    </source>
</evidence>
<dbReference type="OrthoDB" id="9808002at2"/>
<evidence type="ECO:0000256" key="5">
    <source>
        <dbReference type="ARBA" id="ARBA00022898"/>
    </source>
</evidence>
<comment type="catalytic activity">
    <reaction evidence="6 8">
        <text>(sulfur carrier)-H + L-cysteine = (sulfur carrier)-SH + L-alanine</text>
        <dbReference type="Rhea" id="RHEA:43892"/>
        <dbReference type="Rhea" id="RHEA-COMP:14737"/>
        <dbReference type="Rhea" id="RHEA-COMP:14739"/>
        <dbReference type="ChEBI" id="CHEBI:29917"/>
        <dbReference type="ChEBI" id="CHEBI:35235"/>
        <dbReference type="ChEBI" id="CHEBI:57972"/>
        <dbReference type="ChEBI" id="CHEBI:64428"/>
        <dbReference type="EC" id="2.8.1.7"/>
    </reaction>
</comment>
<dbReference type="SUPFAM" id="SSF53383">
    <property type="entry name" value="PLP-dependent transferases"/>
    <property type="match status" value="1"/>
</dbReference>
<dbReference type="InterPro" id="IPR010970">
    <property type="entry name" value="Cys_dSase_SufS"/>
</dbReference>
<name>A0A1I4JEB3_9PROT</name>
<dbReference type="STRING" id="44574.AAW31_00935"/>
<evidence type="ECO:0000256" key="1">
    <source>
        <dbReference type="ARBA" id="ARBA00001933"/>
    </source>
</evidence>
<dbReference type="InterPro" id="IPR000192">
    <property type="entry name" value="Aminotrans_V_dom"/>
</dbReference>
<dbReference type="InterPro" id="IPR015421">
    <property type="entry name" value="PyrdxlP-dep_Trfase_major"/>
</dbReference>
<dbReference type="EC" id="2.8.1.7" evidence="8"/>
<reference evidence="11" key="1">
    <citation type="submission" date="2016-10" db="EMBL/GenBank/DDBJ databases">
        <authorList>
            <person name="Varghese N."/>
            <person name="Submissions S."/>
        </authorList>
    </citation>
    <scope>NUCLEOTIDE SEQUENCE [LARGE SCALE GENOMIC DNA]</scope>
    <source>
        <strain evidence="11">Nm44</strain>
    </source>
</reference>
<evidence type="ECO:0000256" key="6">
    <source>
        <dbReference type="ARBA" id="ARBA00050776"/>
    </source>
</evidence>
<keyword evidence="5 8" id="KW-0663">Pyridoxal phosphate</keyword>
<proteinExistence type="inferred from homology"/>
<dbReference type="InterPro" id="IPR016454">
    <property type="entry name" value="Cysteine_dSase"/>
</dbReference>
<evidence type="ECO:0000256" key="7">
    <source>
        <dbReference type="RuleBase" id="RU004504"/>
    </source>
</evidence>
<dbReference type="CDD" id="cd06453">
    <property type="entry name" value="SufS_like"/>
    <property type="match status" value="1"/>
</dbReference>
<dbReference type="NCBIfam" id="TIGR01979">
    <property type="entry name" value="sufS"/>
    <property type="match status" value="1"/>
</dbReference>
<comment type="cofactor">
    <cofactor evidence="1 7">
        <name>pyridoxal 5'-phosphate</name>
        <dbReference type="ChEBI" id="CHEBI:597326"/>
    </cofactor>
</comment>
<comment type="function">
    <text evidence="2 8">Catalyzes the removal of elemental sulfur and selenium atoms from L-cysteine, L-cystine, L-selenocysteine, and L-selenocystine to produce L-alanine.</text>
</comment>
<gene>
    <name evidence="10" type="ORF">SAMN05421863_100224</name>
</gene>
<dbReference type="AlphaFoldDB" id="A0A1I4JEB3"/>
<dbReference type="GO" id="GO:0016829">
    <property type="term" value="F:lyase activity"/>
    <property type="evidence" value="ECO:0007669"/>
    <property type="project" value="UniProtKB-KW"/>
</dbReference>
<organism evidence="10 11">
    <name type="scientific">Nitrosomonas communis</name>
    <dbReference type="NCBI Taxonomy" id="44574"/>
    <lineage>
        <taxon>Bacteria</taxon>
        <taxon>Pseudomonadati</taxon>
        <taxon>Pseudomonadota</taxon>
        <taxon>Betaproteobacteria</taxon>
        <taxon>Nitrosomonadales</taxon>
        <taxon>Nitrosomonadaceae</taxon>
        <taxon>Nitrosomonas</taxon>
    </lineage>
</organism>
<dbReference type="PANTHER" id="PTHR43586">
    <property type="entry name" value="CYSTEINE DESULFURASE"/>
    <property type="match status" value="1"/>
</dbReference>
<dbReference type="GO" id="GO:0006534">
    <property type="term" value="P:cysteine metabolic process"/>
    <property type="evidence" value="ECO:0007669"/>
    <property type="project" value="UniProtKB-UniRule"/>
</dbReference>
<dbReference type="PIRSF" id="PIRSF005572">
    <property type="entry name" value="NifS"/>
    <property type="match status" value="1"/>
</dbReference>
<dbReference type="Gene3D" id="3.90.1150.10">
    <property type="entry name" value="Aspartate Aminotransferase, domain 1"/>
    <property type="match status" value="1"/>
</dbReference>
<dbReference type="Gene3D" id="3.40.640.10">
    <property type="entry name" value="Type I PLP-dependent aspartate aminotransferase-like (Major domain)"/>
    <property type="match status" value="1"/>
</dbReference>
<dbReference type="InterPro" id="IPR015422">
    <property type="entry name" value="PyrdxlP-dep_Trfase_small"/>
</dbReference>
<comment type="similarity">
    <text evidence="3 8">Belongs to the class-V pyridoxal-phosphate-dependent aminotransferase family. Csd subfamily.</text>
</comment>
<keyword evidence="10" id="KW-0456">Lyase</keyword>
<dbReference type="InterPro" id="IPR020578">
    <property type="entry name" value="Aminotrans_V_PyrdxlP_BS"/>
</dbReference>
<dbReference type="RefSeq" id="WP_074902884.1">
    <property type="nucleotide sequence ID" value="NZ_FOUB01000002.1"/>
</dbReference>
<dbReference type="GO" id="GO:0030170">
    <property type="term" value="F:pyridoxal phosphate binding"/>
    <property type="evidence" value="ECO:0007669"/>
    <property type="project" value="UniProtKB-UniRule"/>
</dbReference>